<dbReference type="CDD" id="cd00761">
    <property type="entry name" value="Glyco_tranf_GTA_type"/>
    <property type="match status" value="1"/>
</dbReference>
<dbReference type="Pfam" id="PF00535">
    <property type="entry name" value="Glycos_transf_2"/>
    <property type="match status" value="1"/>
</dbReference>
<dbReference type="OrthoDB" id="1666828at2"/>
<feature type="domain" description="Glycosyltransferase 2-like" evidence="1">
    <location>
        <begin position="42"/>
        <end position="168"/>
    </location>
</feature>
<sequence>MVSEHTRKHECEKVQSAGLRERRSGFRDEAVGHDNRDGIMLSVVVPLYNAMPYFKKTVASILGQTCDLHKVEVLIMDDGSTDGGFEFAKQVEACHPGLFCVVRCGRTGGPSVPRNMGIEKARGRYVFFCDADDYFGEESFRRMVHHAEEWESDILVPKLVTTSERPVAEEPFRYGDIVDASIYDDPACDSLSPCKLFRTQLLKEGGIRFREGLNLREDDLFVEEALLTASRISIAADYAYYYVVSRNDGANLHSASPPNFERDFLVFNQLSALLREHADWPQVGESRYLVPRLFRFSWMGCAKSIGLCGDASKREELFCRLREATEPFFSAPSIRLLPSSMRLLLRAMAEGDALFFSQLAADIQVNGDFSFRRYDVLECDVRRSGEHCFWGKQFAGVRYEVEIDEAKIAASSQSLARRALRKMKGLFNG</sequence>
<dbReference type="RefSeq" id="WP_136845505.1">
    <property type="nucleotide sequence ID" value="NZ_CANSOV010000003.1"/>
</dbReference>
<dbReference type="PANTHER" id="PTHR22916:SF3">
    <property type="entry name" value="UDP-GLCNAC:BETAGAL BETA-1,3-N-ACETYLGLUCOSAMINYLTRANSFERASE-LIKE PROTEIN 1"/>
    <property type="match status" value="1"/>
</dbReference>
<comment type="caution">
    <text evidence="2">The sequence shown here is derived from an EMBL/GenBank/DDBJ whole genome shotgun (WGS) entry which is preliminary data.</text>
</comment>
<name>A0A4T9T914_9ACTN</name>
<accession>A0A4T9T914</accession>
<proteinExistence type="predicted"/>
<dbReference type="Proteomes" id="UP000309454">
    <property type="component" value="Unassembled WGS sequence"/>
</dbReference>
<dbReference type="AlphaFoldDB" id="A0A4T9T914"/>
<dbReference type="GO" id="GO:0016758">
    <property type="term" value="F:hexosyltransferase activity"/>
    <property type="evidence" value="ECO:0007669"/>
    <property type="project" value="UniProtKB-ARBA"/>
</dbReference>
<organism evidence="2 3">
    <name type="scientific">Parvibacter caecicola</name>
    <dbReference type="NCBI Taxonomy" id="747645"/>
    <lineage>
        <taxon>Bacteria</taxon>
        <taxon>Bacillati</taxon>
        <taxon>Actinomycetota</taxon>
        <taxon>Coriobacteriia</taxon>
        <taxon>Coriobacteriales</taxon>
        <taxon>Coriobacteriaceae</taxon>
        <taxon>Parvibacter</taxon>
    </lineage>
</organism>
<dbReference type="Gene3D" id="3.90.550.10">
    <property type="entry name" value="Spore Coat Polysaccharide Biosynthesis Protein SpsA, Chain A"/>
    <property type="match status" value="1"/>
</dbReference>
<gene>
    <name evidence="2" type="ORF">E5982_03800</name>
</gene>
<evidence type="ECO:0000259" key="1">
    <source>
        <dbReference type="Pfam" id="PF00535"/>
    </source>
</evidence>
<dbReference type="InterPro" id="IPR029044">
    <property type="entry name" value="Nucleotide-diphossugar_trans"/>
</dbReference>
<dbReference type="InterPro" id="IPR001173">
    <property type="entry name" value="Glyco_trans_2-like"/>
</dbReference>
<dbReference type="SUPFAM" id="SSF53448">
    <property type="entry name" value="Nucleotide-diphospho-sugar transferases"/>
    <property type="match status" value="1"/>
</dbReference>
<evidence type="ECO:0000313" key="3">
    <source>
        <dbReference type="Proteomes" id="UP000309454"/>
    </source>
</evidence>
<evidence type="ECO:0000313" key="2">
    <source>
        <dbReference type="EMBL" id="TJW11341.1"/>
    </source>
</evidence>
<protein>
    <submittedName>
        <fullName evidence="2">Glycosyltransferase family 2 protein</fullName>
    </submittedName>
</protein>
<reference evidence="2 3" key="1">
    <citation type="submission" date="2019-04" db="EMBL/GenBank/DDBJ databases">
        <title>Microbes associate with the intestines of laboratory mice.</title>
        <authorList>
            <person name="Navarre W."/>
            <person name="Wong E."/>
            <person name="Huang K.C."/>
            <person name="Tropini C."/>
            <person name="Ng K."/>
            <person name="Yu B."/>
        </authorList>
    </citation>
    <scope>NUCLEOTIDE SEQUENCE [LARGE SCALE GENOMIC DNA]</scope>
    <source>
        <strain evidence="2 3">NM48_B13</strain>
    </source>
</reference>
<dbReference type="EMBL" id="SSTM01000002">
    <property type="protein sequence ID" value="TJW11341.1"/>
    <property type="molecule type" value="Genomic_DNA"/>
</dbReference>
<dbReference type="PANTHER" id="PTHR22916">
    <property type="entry name" value="GLYCOSYLTRANSFERASE"/>
    <property type="match status" value="1"/>
</dbReference>
<keyword evidence="2" id="KW-0808">Transferase</keyword>
<keyword evidence="3" id="KW-1185">Reference proteome</keyword>